<keyword evidence="2" id="KW-0812">Transmembrane</keyword>
<dbReference type="PANTHER" id="PTHR23037">
    <property type="entry name" value="CYTOKINE RECEPTOR"/>
    <property type="match status" value="1"/>
</dbReference>
<feature type="region of interest" description="Disordered" evidence="7">
    <location>
        <begin position="338"/>
        <end position="357"/>
    </location>
</feature>
<dbReference type="SUPFAM" id="SSF49265">
    <property type="entry name" value="Fibronectin type III"/>
    <property type="match status" value="2"/>
</dbReference>
<keyword evidence="5" id="KW-0472">Membrane</keyword>
<keyword evidence="3 8" id="KW-0732">Signal</keyword>
<comment type="subcellular location">
    <subcellularLocation>
        <location evidence="1">Membrane</location>
        <topology evidence="1">Single-pass membrane protein</topology>
    </subcellularLocation>
</comment>
<dbReference type="Proteomes" id="UP000826234">
    <property type="component" value="Unassembled WGS sequence"/>
</dbReference>
<evidence type="ECO:0000256" key="4">
    <source>
        <dbReference type="ARBA" id="ARBA00022989"/>
    </source>
</evidence>
<evidence type="ECO:0000256" key="1">
    <source>
        <dbReference type="ARBA" id="ARBA00004167"/>
    </source>
</evidence>
<evidence type="ECO:0000256" key="2">
    <source>
        <dbReference type="ARBA" id="ARBA00022692"/>
    </source>
</evidence>
<dbReference type="Gene3D" id="2.60.40.10">
    <property type="entry name" value="Immunoglobulins"/>
    <property type="match status" value="2"/>
</dbReference>
<keyword evidence="10" id="KW-1185">Reference proteome</keyword>
<gene>
    <name evidence="9" type="ORF">JD844_019456</name>
</gene>
<evidence type="ECO:0000313" key="10">
    <source>
        <dbReference type="Proteomes" id="UP000826234"/>
    </source>
</evidence>
<evidence type="ECO:0000256" key="5">
    <source>
        <dbReference type="ARBA" id="ARBA00023136"/>
    </source>
</evidence>
<evidence type="ECO:0000256" key="8">
    <source>
        <dbReference type="SAM" id="SignalP"/>
    </source>
</evidence>
<name>A0ABQ7TPH0_PHRPL</name>
<feature type="signal peptide" evidence="8">
    <location>
        <begin position="1"/>
        <end position="21"/>
    </location>
</feature>
<sequence>MKMPLTLTLLLLLLLLQQTHCSASACEELTCFADYLQTLMCTWGWSLWPSRDTPYNLTAKWNCGAGGTCHLLPSTSNTTAAQFTCLAEQNLCFGDNTFDVTATAAAENKPPGVPKGCSKTFLFKENIKPQPPFNLTADASPSGYNVSWKTPYQHWQFHPLNGQLRYELRYRQRGHTWQVRRQPRGTEREGRGKGAFWAPEEPKRLWKKLDLFVPSPAPFFQPLYVGHKGDFKKWVGTPGVRATLEVSESGPGAGLEAFGMGSLQLLLPSPGDAQYREAEAAGQATPTAPLLAAERAAQEQTYGHLSIDTVTVAEGVVPCCLQCGRCASTCCAAEQPQHQEEEEEENQEEEEEASASDTYRRIHFEGSSQDGQVPGTVLKVEGVPQRNAIPPFSSWLNPPLPAASTTLPPFKQVGGSLGGGPGNGPLFLFGPPLPSPPSPERWSLSLGGLSAPEAETLFYSTLLSLYLEADDEGDPDNGLDLDTIDSGFVDCDSPLDSEFEPRLAGGREEGVAAADSLPSYVKQWLKA</sequence>
<dbReference type="PROSITE" id="PS51257">
    <property type="entry name" value="PROKAR_LIPOPROTEIN"/>
    <property type="match status" value="1"/>
</dbReference>
<protein>
    <submittedName>
        <fullName evidence="9">Uncharacterized protein</fullName>
    </submittedName>
</protein>
<comment type="caution">
    <text evidence="9">The sequence shown here is derived from an EMBL/GenBank/DDBJ whole genome shotgun (WGS) entry which is preliminary data.</text>
</comment>
<dbReference type="InterPro" id="IPR013783">
    <property type="entry name" value="Ig-like_fold"/>
</dbReference>
<evidence type="ECO:0000256" key="6">
    <source>
        <dbReference type="ARBA" id="ARBA00023170"/>
    </source>
</evidence>
<evidence type="ECO:0000256" key="3">
    <source>
        <dbReference type="ARBA" id="ARBA00022729"/>
    </source>
</evidence>
<dbReference type="EMBL" id="JAIPUX010000026">
    <property type="protein sequence ID" value="KAH0631709.1"/>
    <property type="molecule type" value="Genomic_DNA"/>
</dbReference>
<keyword evidence="6" id="KW-0675">Receptor</keyword>
<accession>A0ABQ7TPH0</accession>
<reference evidence="9 10" key="1">
    <citation type="journal article" date="2022" name="Gigascience">
        <title>A chromosome-level genome assembly and annotation of the desert horned lizard, Phrynosoma platyrhinos, provides insight into chromosomal rearrangements among reptiles.</title>
        <authorList>
            <person name="Koochekian N."/>
            <person name="Ascanio A."/>
            <person name="Farleigh K."/>
            <person name="Card D.C."/>
            <person name="Schield D.R."/>
            <person name="Castoe T.A."/>
            <person name="Jezkova T."/>
        </authorList>
    </citation>
    <scope>NUCLEOTIDE SEQUENCE [LARGE SCALE GENOMIC DNA]</scope>
    <source>
        <strain evidence="9">NK-2021</strain>
    </source>
</reference>
<evidence type="ECO:0000313" key="9">
    <source>
        <dbReference type="EMBL" id="KAH0631709.1"/>
    </source>
</evidence>
<organism evidence="9 10">
    <name type="scientific">Phrynosoma platyrhinos</name>
    <name type="common">Desert horned lizard</name>
    <dbReference type="NCBI Taxonomy" id="52577"/>
    <lineage>
        <taxon>Eukaryota</taxon>
        <taxon>Metazoa</taxon>
        <taxon>Chordata</taxon>
        <taxon>Craniata</taxon>
        <taxon>Vertebrata</taxon>
        <taxon>Euteleostomi</taxon>
        <taxon>Lepidosauria</taxon>
        <taxon>Squamata</taxon>
        <taxon>Bifurcata</taxon>
        <taxon>Unidentata</taxon>
        <taxon>Episquamata</taxon>
        <taxon>Toxicofera</taxon>
        <taxon>Iguania</taxon>
        <taxon>Phrynosomatidae</taxon>
        <taxon>Phrynosomatinae</taxon>
        <taxon>Phrynosoma</taxon>
    </lineage>
</organism>
<dbReference type="PANTHER" id="PTHR23037:SF7">
    <property type="entry name" value="INTERLEUKIN-21 RECEPTOR"/>
    <property type="match status" value="1"/>
</dbReference>
<evidence type="ECO:0000256" key="7">
    <source>
        <dbReference type="SAM" id="MobiDB-lite"/>
    </source>
</evidence>
<feature type="chain" id="PRO_5045715989" evidence="8">
    <location>
        <begin position="22"/>
        <end position="527"/>
    </location>
</feature>
<keyword evidence="4" id="KW-1133">Transmembrane helix</keyword>
<dbReference type="InterPro" id="IPR036116">
    <property type="entry name" value="FN3_sf"/>
</dbReference>
<proteinExistence type="predicted"/>
<feature type="compositionally biased region" description="Acidic residues" evidence="7">
    <location>
        <begin position="340"/>
        <end position="354"/>
    </location>
</feature>